<evidence type="ECO:0008006" key="3">
    <source>
        <dbReference type="Google" id="ProtNLM"/>
    </source>
</evidence>
<dbReference type="InterPro" id="IPR012337">
    <property type="entry name" value="RNaseH-like_sf"/>
</dbReference>
<accession>A0A7G2C4S5</accession>
<reference evidence="1 2" key="1">
    <citation type="submission" date="2020-08" db="EMBL/GenBank/DDBJ databases">
        <authorList>
            <person name="Newling K."/>
            <person name="Davey J."/>
            <person name="Forrester S."/>
        </authorList>
    </citation>
    <scope>NUCLEOTIDE SEQUENCE [LARGE SCALE GENOMIC DNA]</scope>
    <source>
        <strain evidence="2">Crithidia deanei Carvalho (ATCC PRA-265)</strain>
    </source>
</reference>
<name>A0A7G2C4S5_9TRYP</name>
<organism evidence="1 2">
    <name type="scientific">Angomonas deanei</name>
    <dbReference type="NCBI Taxonomy" id="59799"/>
    <lineage>
        <taxon>Eukaryota</taxon>
        <taxon>Discoba</taxon>
        <taxon>Euglenozoa</taxon>
        <taxon>Kinetoplastea</taxon>
        <taxon>Metakinetoplastina</taxon>
        <taxon>Trypanosomatida</taxon>
        <taxon>Trypanosomatidae</taxon>
        <taxon>Strigomonadinae</taxon>
        <taxon>Angomonas</taxon>
    </lineage>
</organism>
<evidence type="ECO:0000313" key="1">
    <source>
        <dbReference type="EMBL" id="CAD2214726.1"/>
    </source>
</evidence>
<proteinExistence type="predicted"/>
<dbReference type="SUPFAM" id="SSF53098">
    <property type="entry name" value="Ribonuclease H-like"/>
    <property type="match status" value="1"/>
</dbReference>
<dbReference type="Gene3D" id="3.30.420.10">
    <property type="entry name" value="Ribonuclease H-like superfamily/Ribonuclease H"/>
    <property type="match status" value="1"/>
</dbReference>
<dbReference type="AlphaFoldDB" id="A0A7G2C4S5"/>
<evidence type="ECO:0000313" key="2">
    <source>
        <dbReference type="Proteomes" id="UP000515908"/>
    </source>
</evidence>
<dbReference type="EMBL" id="LR877147">
    <property type="protein sequence ID" value="CAD2214726.1"/>
    <property type="molecule type" value="Genomic_DNA"/>
</dbReference>
<sequence length="350" mass="39398">MSVMRCMPLSVTLKRLAIRWSCRRRCLPDLKMTFHCLHTPVFRLPDIPQTAALPHIQLIEYHFNPLEILKLDCKSTVIPLTLALTHPPLSADAIQFVSLPIDYTEDMDETKKNELKLAANYEIYRKAIDCCSDSYIIEAWSDGSVDLENGTAGGAGLLFDTRVSECDTNIPIKAYSFSSPLHSCSFTSECFAILGLLTELYNYILSHVEETLSICVFSDSLSMLSSVGKGLCCAGTISQLLWRSLLRLISLPNVSRIVCSHVYAHCNFPRGDVIDAHAKEARQPLSTDNIWHSDLARSEWNKVRDTWQSTVVPSDFRRRISGKNDFVMDGKLPLKLTVKQSRLLLQLRTG</sequence>
<keyword evidence="2" id="KW-1185">Reference proteome</keyword>
<dbReference type="Proteomes" id="UP000515908">
    <property type="component" value="Chromosome 03"/>
</dbReference>
<dbReference type="GO" id="GO:0003676">
    <property type="term" value="F:nucleic acid binding"/>
    <property type="evidence" value="ECO:0007669"/>
    <property type="project" value="InterPro"/>
</dbReference>
<dbReference type="InterPro" id="IPR036397">
    <property type="entry name" value="RNaseH_sf"/>
</dbReference>
<protein>
    <recommendedName>
        <fullName evidence="3">RNase H type-1 domain-containing protein</fullName>
    </recommendedName>
</protein>
<dbReference type="VEuPathDB" id="TriTrypDB:ADEAN_000217700"/>
<gene>
    <name evidence="1" type="ORF">ADEAN_000217700</name>
</gene>
<dbReference type="OrthoDB" id="10671243at2759"/>